<name>A0ABU7F4P8_9TELE</name>
<gene>
    <name evidence="2" type="ORF">CHARACLAT_020920</name>
</gene>
<comment type="caution">
    <text evidence="2">The sequence shown here is derived from an EMBL/GenBank/DDBJ whole genome shotgun (WGS) entry which is preliminary data.</text>
</comment>
<proteinExistence type="predicted"/>
<sequence>MFFQSSQTGNGDRERDGEDMQQMSLGPGLEPGTAAFRTEASGNPYTTSTAPSQTILFQVSLDPKFEIFRPETRMDGDGWMSLYGCCVTETLFSVSFYLDVFPLQPSRTRCLS</sequence>
<evidence type="ECO:0000313" key="3">
    <source>
        <dbReference type="Proteomes" id="UP001352852"/>
    </source>
</evidence>
<dbReference type="EMBL" id="JAHUTJ010075781">
    <property type="protein sequence ID" value="MED6294422.1"/>
    <property type="molecule type" value="Genomic_DNA"/>
</dbReference>
<evidence type="ECO:0000313" key="2">
    <source>
        <dbReference type="EMBL" id="MED6294422.1"/>
    </source>
</evidence>
<feature type="compositionally biased region" description="Polar residues" evidence="1">
    <location>
        <begin position="40"/>
        <end position="49"/>
    </location>
</feature>
<protein>
    <submittedName>
        <fullName evidence="2">Uncharacterized protein</fullName>
    </submittedName>
</protein>
<accession>A0ABU7F4P8</accession>
<feature type="compositionally biased region" description="Polar residues" evidence="1">
    <location>
        <begin position="1"/>
        <end position="10"/>
    </location>
</feature>
<dbReference type="Proteomes" id="UP001352852">
    <property type="component" value="Unassembled WGS sequence"/>
</dbReference>
<feature type="region of interest" description="Disordered" evidence="1">
    <location>
        <begin position="1"/>
        <end position="49"/>
    </location>
</feature>
<keyword evidence="3" id="KW-1185">Reference proteome</keyword>
<evidence type="ECO:0000256" key="1">
    <source>
        <dbReference type="SAM" id="MobiDB-lite"/>
    </source>
</evidence>
<organism evidence="2 3">
    <name type="scientific">Characodon lateralis</name>
    <dbReference type="NCBI Taxonomy" id="208331"/>
    <lineage>
        <taxon>Eukaryota</taxon>
        <taxon>Metazoa</taxon>
        <taxon>Chordata</taxon>
        <taxon>Craniata</taxon>
        <taxon>Vertebrata</taxon>
        <taxon>Euteleostomi</taxon>
        <taxon>Actinopterygii</taxon>
        <taxon>Neopterygii</taxon>
        <taxon>Teleostei</taxon>
        <taxon>Neoteleostei</taxon>
        <taxon>Acanthomorphata</taxon>
        <taxon>Ovalentaria</taxon>
        <taxon>Atherinomorphae</taxon>
        <taxon>Cyprinodontiformes</taxon>
        <taxon>Goodeidae</taxon>
        <taxon>Characodon</taxon>
    </lineage>
</organism>
<reference evidence="2 3" key="1">
    <citation type="submission" date="2021-06" db="EMBL/GenBank/DDBJ databases">
        <authorList>
            <person name="Palmer J.M."/>
        </authorList>
    </citation>
    <scope>NUCLEOTIDE SEQUENCE [LARGE SCALE GENOMIC DNA]</scope>
    <source>
        <strain evidence="2 3">CL_MEX2019</strain>
        <tissue evidence="2">Muscle</tissue>
    </source>
</reference>